<evidence type="ECO:0000313" key="1">
    <source>
        <dbReference type="EMBL" id="KIN98488.1"/>
    </source>
</evidence>
<evidence type="ECO:0000313" key="3">
    <source>
        <dbReference type="Proteomes" id="UP000054217"/>
    </source>
</evidence>
<reference evidence="2 3" key="1">
    <citation type="submission" date="2014-04" db="EMBL/GenBank/DDBJ databases">
        <authorList>
            <consortium name="DOE Joint Genome Institute"/>
            <person name="Kuo A."/>
            <person name="Kohler A."/>
            <person name="Costa M.D."/>
            <person name="Nagy L.G."/>
            <person name="Floudas D."/>
            <person name="Copeland A."/>
            <person name="Barry K.W."/>
            <person name="Cichocki N."/>
            <person name="Veneault-Fourrey C."/>
            <person name="LaButti K."/>
            <person name="Lindquist E.A."/>
            <person name="Lipzen A."/>
            <person name="Lundell T."/>
            <person name="Morin E."/>
            <person name="Murat C."/>
            <person name="Sun H."/>
            <person name="Tunlid A."/>
            <person name="Henrissat B."/>
            <person name="Grigoriev I.V."/>
            <person name="Hibbett D.S."/>
            <person name="Martin F."/>
            <person name="Nordberg H.P."/>
            <person name="Cantor M.N."/>
            <person name="Hua S.X."/>
        </authorList>
    </citation>
    <scope>NUCLEOTIDE SEQUENCE [LARGE SCALE GENOMIC DNA]</scope>
    <source>
        <strain evidence="2 3">Marx 270</strain>
    </source>
</reference>
<dbReference type="EMBL" id="KN832015">
    <property type="protein sequence ID" value="KIN98488.1"/>
    <property type="molecule type" value="Genomic_DNA"/>
</dbReference>
<reference evidence="3" key="2">
    <citation type="submission" date="2015-01" db="EMBL/GenBank/DDBJ databases">
        <title>Evolutionary Origins and Diversification of the Mycorrhizal Mutualists.</title>
        <authorList>
            <consortium name="DOE Joint Genome Institute"/>
            <consortium name="Mycorrhizal Genomics Consortium"/>
            <person name="Kohler A."/>
            <person name="Kuo A."/>
            <person name="Nagy L.G."/>
            <person name="Floudas D."/>
            <person name="Copeland A."/>
            <person name="Barry K.W."/>
            <person name="Cichocki N."/>
            <person name="Veneault-Fourrey C."/>
            <person name="LaButti K."/>
            <person name="Lindquist E.A."/>
            <person name="Lipzen A."/>
            <person name="Lundell T."/>
            <person name="Morin E."/>
            <person name="Murat C."/>
            <person name="Riley R."/>
            <person name="Ohm R."/>
            <person name="Sun H."/>
            <person name="Tunlid A."/>
            <person name="Henrissat B."/>
            <person name="Grigoriev I.V."/>
            <person name="Hibbett D.S."/>
            <person name="Martin F."/>
        </authorList>
    </citation>
    <scope>NUCLEOTIDE SEQUENCE [LARGE SCALE GENOMIC DNA]</scope>
    <source>
        <strain evidence="3">Marx 270</strain>
    </source>
</reference>
<accession>A0A0C3J1L5</accession>
<dbReference type="Gene3D" id="2.80.10.50">
    <property type="match status" value="1"/>
</dbReference>
<dbReference type="AlphaFoldDB" id="A0A0C3J1L5"/>
<name>A0A0C3J1L5_PISTI</name>
<keyword evidence="3" id="KW-1185">Reference proteome</keyword>
<dbReference type="Pfam" id="PF16850">
    <property type="entry name" value="Inhibitor_I66"/>
    <property type="match status" value="1"/>
</dbReference>
<dbReference type="Proteomes" id="UP000054217">
    <property type="component" value="Unassembled WGS sequence"/>
</dbReference>
<dbReference type="OrthoDB" id="2625837at2759"/>
<dbReference type="InterPro" id="IPR031755">
    <property type="entry name" value="Inhibitor_I66"/>
</dbReference>
<sequence length="141" mass="15942">MSIAPGFYRITTHLSPNPAIGVNPYIRSGIKPVIVAPPQFSPDGTTWEIVREEDGQFYLLIVNSANTRPEEDKVFAFYGGVQGERWKIVHHPLRRGYVILSADESLAWHLPNAEYETQVELKALGILPGEGYYFNLERLVE</sequence>
<dbReference type="EMBL" id="KN831978">
    <property type="protein sequence ID" value="KIO02968.1"/>
    <property type="molecule type" value="Genomic_DNA"/>
</dbReference>
<proteinExistence type="predicted"/>
<evidence type="ECO:0000313" key="2">
    <source>
        <dbReference type="EMBL" id="KIO02968.1"/>
    </source>
</evidence>
<organism evidence="2 3">
    <name type="scientific">Pisolithus tinctorius Marx 270</name>
    <dbReference type="NCBI Taxonomy" id="870435"/>
    <lineage>
        <taxon>Eukaryota</taxon>
        <taxon>Fungi</taxon>
        <taxon>Dikarya</taxon>
        <taxon>Basidiomycota</taxon>
        <taxon>Agaricomycotina</taxon>
        <taxon>Agaricomycetes</taxon>
        <taxon>Agaricomycetidae</taxon>
        <taxon>Boletales</taxon>
        <taxon>Sclerodermatineae</taxon>
        <taxon>Pisolithaceae</taxon>
        <taxon>Pisolithus</taxon>
    </lineage>
</organism>
<protein>
    <submittedName>
        <fullName evidence="2">Uncharacterized protein</fullName>
    </submittedName>
</protein>
<gene>
    <name evidence="2" type="ORF">M404DRAFT_27307</name>
    <name evidence="1" type="ORF">M404DRAFT_31351</name>
</gene>
<dbReference type="HOGENOM" id="CLU_1856095_0_0_1"/>
<dbReference type="GO" id="GO:0004867">
    <property type="term" value="F:serine-type endopeptidase inhibitor activity"/>
    <property type="evidence" value="ECO:0007669"/>
    <property type="project" value="InterPro"/>
</dbReference>
<reference evidence="2" key="3">
    <citation type="submission" date="2015-02" db="EMBL/GenBank/DDBJ databases">
        <title>Evolutionary Origins and Diversification of the Mycorrhizal Mutualists.</title>
        <authorList>
            <consortium name="DOE Joint Genome Institute"/>
            <consortium name="Mycorrhizal Genomics Consortium"/>
            <person name="Kohler A."/>
            <person name="Kuo A."/>
            <person name="Nagy L.G."/>
            <person name="Floudas D."/>
            <person name="Copeland A."/>
            <person name="Barry K.W."/>
            <person name="Cichocki N."/>
            <person name="Veneault-Fourrey C."/>
            <person name="LaButti K."/>
            <person name="Lindquist E.A."/>
            <person name="Lipzen A."/>
            <person name="Lundell T."/>
            <person name="Morin E."/>
            <person name="Murat C."/>
            <person name="Riley R."/>
            <person name="Ohm R."/>
            <person name="Sun H."/>
            <person name="Tunlid A."/>
            <person name="Henrissat B."/>
            <person name="Grigoriev I.V."/>
            <person name="Hibbett D.S."/>
            <person name="Martin F."/>
        </authorList>
    </citation>
    <scope>NUCLEOTIDE SEQUENCE</scope>
    <source>
        <strain evidence="2 3">Marx 270</strain>
    </source>
</reference>